<feature type="region of interest" description="Disordered" evidence="1">
    <location>
        <begin position="1"/>
        <end position="50"/>
    </location>
</feature>
<comment type="caution">
    <text evidence="2">The sequence shown here is derived from an EMBL/GenBank/DDBJ whole genome shotgun (WGS) entry which is preliminary data.</text>
</comment>
<accession>A0A2I0IJU3</accession>
<evidence type="ECO:0000313" key="2">
    <source>
        <dbReference type="EMBL" id="PKI44274.1"/>
    </source>
</evidence>
<evidence type="ECO:0000313" key="3">
    <source>
        <dbReference type="Proteomes" id="UP000233551"/>
    </source>
</evidence>
<keyword evidence="3" id="KW-1185">Reference proteome</keyword>
<evidence type="ECO:0000256" key="1">
    <source>
        <dbReference type="SAM" id="MobiDB-lite"/>
    </source>
</evidence>
<protein>
    <submittedName>
        <fullName evidence="2">Uncharacterized protein</fullName>
    </submittedName>
</protein>
<dbReference type="EMBL" id="PGOL01002924">
    <property type="protein sequence ID" value="PKI44274.1"/>
    <property type="molecule type" value="Genomic_DNA"/>
</dbReference>
<dbReference type="AlphaFoldDB" id="A0A2I0IJU3"/>
<dbReference type="Proteomes" id="UP000233551">
    <property type="component" value="Unassembled WGS sequence"/>
</dbReference>
<name>A0A2I0IJU3_PUNGR</name>
<proteinExistence type="predicted"/>
<gene>
    <name evidence="2" type="ORF">CRG98_035348</name>
</gene>
<organism evidence="2 3">
    <name type="scientific">Punica granatum</name>
    <name type="common">Pomegranate</name>
    <dbReference type="NCBI Taxonomy" id="22663"/>
    <lineage>
        <taxon>Eukaryota</taxon>
        <taxon>Viridiplantae</taxon>
        <taxon>Streptophyta</taxon>
        <taxon>Embryophyta</taxon>
        <taxon>Tracheophyta</taxon>
        <taxon>Spermatophyta</taxon>
        <taxon>Magnoliopsida</taxon>
        <taxon>eudicotyledons</taxon>
        <taxon>Gunneridae</taxon>
        <taxon>Pentapetalae</taxon>
        <taxon>rosids</taxon>
        <taxon>malvids</taxon>
        <taxon>Myrtales</taxon>
        <taxon>Lythraceae</taxon>
        <taxon>Punica</taxon>
    </lineage>
</organism>
<sequence>MVRHACGQKQQRKKKKKKRRRSRRSVSVAGISSLRKPEGSEEEEEEEGRAVNGCRELLNRGRREEEGRTWNRKLKWGRTRNTQSAMKIKSQDKSYKKVKMLAWKEDAGDGNCARREGRKEEIHARFGVNRRRRGVEPHCRGGWEVNVWLVVARAGAGR</sequence>
<feature type="compositionally biased region" description="Basic residues" evidence="1">
    <location>
        <begin position="10"/>
        <end position="24"/>
    </location>
</feature>
<reference evidence="2 3" key="1">
    <citation type="submission" date="2017-11" db="EMBL/GenBank/DDBJ databases">
        <title>De-novo sequencing of pomegranate (Punica granatum L.) genome.</title>
        <authorList>
            <person name="Akparov Z."/>
            <person name="Amiraslanov A."/>
            <person name="Hajiyeva S."/>
            <person name="Abbasov M."/>
            <person name="Kaur K."/>
            <person name="Hamwieh A."/>
            <person name="Solovyev V."/>
            <person name="Salamov A."/>
            <person name="Braich B."/>
            <person name="Kosarev P."/>
            <person name="Mahmoud A."/>
            <person name="Hajiyev E."/>
            <person name="Babayeva S."/>
            <person name="Izzatullayeva V."/>
            <person name="Mammadov A."/>
            <person name="Mammadov A."/>
            <person name="Sharifova S."/>
            <person name="Ojaghi J."/>
            <person name="Eynullazada K."/>
            <person name="Bayramov B."/>
            <person name="Abdulazimova A."/>
            <person name="Shahmuradov I."/>
        </authorList>
    </citation>
    <scope>NUCLEOTIDE SEQUENCE [LARGE SCALE GENOMIC DNA]</scope>
    <source>
        <strain evidence="3">cv. AG2017</strain>
        <tissue evidence="2">Leaf</tissue>
    </source>
</reference>